<name>A0A6A6XEU7_9PLEO</name>
<sequence length="363" mass="41075">MAGADDERNAIIIITVLTVLASIVVFFRLQRRKSKGFLGTDDWIIVAALVLLYVQDFWAYTLATLEGRAYSTLSFSEKKWFQKTYFFGNIFYCVHVTVIKIAILISYKRIFGHIRWFRYAIHLMAALAILWGLGAFFPFLLQCRPIIKAYEPWVPGKCDRMQRWLWGTAISNMIMDWMILLLPVIPLFSLRSQLGAMEKGLVFASFALGSLACLATSARACLNTWGYNEFSNDVFLASISTYAEPMIAIISACLPFLPLNHFFAKIVSRLRHLFSKAEPKDQIPEGNIVDTKVNAMEFSVIKTHTTRVKGHGIYRISTWLPPARPPVRHEIGQRPPDIPEDPSTTDVPVLVPTPAVLARDRGA</sequence>
<feature type="transmembrane region" description="Helical" evidence="6">
    <location>
        <begin position="245"/>
        <end position="264"/>
    </location>
</feature>
<evidence type="ECO:0000256" key="5">
    <source>
        <dbReference type="ARBA" id="ARBA00038359"/>
    </source>
</evidence>
<dbReference type="EMBL" id="MU001874">
    <property type="protein sequence ID" value="KAF2794962.1"/>
    <property type="molecule type" value="Genomic_DNA"/>
</dbReference>
<evidence type="ECO:0000256" key="6">
    <source>
        <dbReference type="SAM" id="Phobius"/>
    </source>
</evidence>
<keyword evidence="3 6" id="KW-1133">Transmembrane helix</keyword>
<dbReference type="InterPro" id="IPR049326">
    <property type="entry name" value="Rhodopsin_dom_fungi"/>
</dbReference>
<dbReference type="PANTHER" id="PTHR33048">
    <property type="entry name" value="PTH11-LIKE INTEGRAL MEMBRANE PROTEIN (AFU_ORTHOLOGUE AFUA_5G11245)"/>
    <property type="match status" value="1"/>
</dbReference>
<reference evidence="8" key="1">
    <citation type="journal article" date="2020" name="Stud. Mycol.">
        <title>101 Dothideomycetes genomes: a test case for predicting lifestyles and emergence of pathogens.</title>
        <authorList>
            <person name="Haridas S."/>
            <person name="Albert R."/>
            <person name="Binder M."/>
            <person name="Bloem J."/>
            <person name="Labutti K."/>
            <person name="Salamov A."/>
            <person name="Andreopoulos B."/>
            <person name="Baker S."/>
            <person name="Barry K."/>
            <person name="Bills G."/>
            <person name="Bluhm B."/>
            <person name="Cannon C."/>
            <person name="Castanera R."/>
            <person name="Culley D."/>
            <person name="Daum C."/>
            <person name="Ezra D."/>
            <person name="Gonzalez J."/>
            <person name="Henrissat B."/>
            <person name="Kuo A."/>
            <person name="Liang C."/>
            <person name="Lipzen A."/>
            <person name="Lutzoni F."/>
            <person name="Magnuson J."/>
            <person name="Mondo S."/>
            <person name="Nolan M."/>
            <person name="Ohm R."/>
            <person name="Pangilinan J."/>
            <person name="Park H.-J."/>
            <person name="Ramirez L."/>
            <person name="Alfaro M."/>
            <person name="Sun H."/>
            <person name="Tritt A."/>
            <person name="Yoshinaga Y."/>
            <person name="Zwiers L.-H."/>
            <person name="Turgeon B."/>
            <person name="Goodwin S."/>
            <person name="Spatafora J."/>
            <person name="Crous P."/>
            <person name="Grigoriev I."/>
        </authorList>
    </citation>
    <scope>NUCLEOTIDE SEQUENCE</scope>
    <source>
        <strain evidence="8">CBS 109.77</strain>
    </source>
</reference>
<evidence type="ECO:0000313" key="8">
    <source>
        <dbReference type="EMBL" id="KAF2794962.1"/>
    </source>
</evidence>
<dbReference type="PANTHER" id="PTHR33048:SF163">
    <property type="entry name" value="INTEGRAL MEMBRANE PROTEIN (AFU_ORTHOLOGUE AFUA_8G05510)"/>
    <property type="match status" value="1"/>
</dbReference>
<dbReference type="GO" id="GO:0016020">
    <property type="term" value="C:membrane"/>
    <property type="evidence" value="ECO:0007669"/>
    <property type="project" value="UniProtKB-SubCell"/>
</dbReference>
<evidence type="ECO:0000259" key="7">
    <source>
        <dbReference type="Pfam" id="PF20684"/>
    </source>
</evidence>
<feature type="transmembrane region" description="Helical" evidence="6">
    <location>
        <begin position="12"/>
        <end position="31"/>
    </location>
</feature>
<feature type="transmembrane region" description="Helical" evidence="6">
    <location>
        <begin position="119"/>
        <end position="141"/>
    </location>
</feature>
<dbReference type="Pfam" id="PF20684">
    <property type="entry name" value="Fung_rhodopsin"/>
    <property type="match status" value="1"/>
</dbReference>
<accession>A0A6A6XEU7</accession>
<evidence type="ECO:0000256" key="2">
    <source>
        <dbReference type="ARBA" id="ARBA00022692"/>
    </source>
</evidence>
<dbReference type="OrthoDB" id="10017208at2759"/>
<evidence type="ECO:0000256" key="4">
    <source>
        <dbReference type="ARBA" id="ARBA00023136"/>
    </source>
</evidence>
<feature type="transmembrane region" description="Helical" evidence="6">
    <location>
        <begin position="43"/>
        <end position="65"/>
    </location>
</feature>
<keyword evidence="2 6" id="KW-0812">Transmembrane</keyword>
<keyword evidence="9" id="KW-1185">Reference proteome</keyword>
<dbReference type="AlphaFoldDB" id="A0A6A6XEU7"/>
<evidence type="ECO:0000256" key="1">
    <source>
        <dbReference type="ARBA" id="ARBA00004141"/>
    </source>
</evidence>
<feature type="domain" description="Rhodopsin" evidence="7">
    <location>
        <begin position="31"/>
        <end position="257"/>
    </location>
</feature>
<dbReference type="InterPro" id="IPR052337">
    <property type="entry name" value="SAT4-like"/>
</dbReference>
<feature type="transmembrane region" description="Helical" evidence="6">
    <location>
        <begin position="85"/>
        <end position="107"/>
    </location>
</feature>
<feature type="transmembrane region" description="Helical" evidence="6">
    <location>
        <begin position="164"/>
        <end position="188"/>
    </location>
</feature>
<gene>
    <name evidence="8" type="ORF">K505DRAFT_416785</name>
</gene>
<proteinExistence type="inferred from homology"/>
<comment type="similarity">
    <text evidence="5">Belongs to the SAT4 family.</text>
</comment>
<evidence type="ECO:0000313" key="9">
    <source>
        <dbReference type="Proteomes" id="UP000799757"/>
    </source>
</evidence>
<evidence type="ECO:0000256" key="3">
    <source>
        <dbReference type="ARBA" id="ARBA00022989"/>
    </source>
</evidence>
<protein>
    <recommendedName>
        <fullName evidence="7">Rhodopsin domain-containing protein</fullName>
    </recommendedName>
</protein>
<organism evidence="8 9">
    <name type="scientific">Melanomma pulvis-pyrius CBS 109.77</name>
    <dbReference type="NCBI Taxonomy" id="1314802"/>
    <lineage>
        <taxon>Eukaryota</taxon>
        <taxon>Fungi</taxon>
        <taxon>Dikarya</taxon>
        <taxon>Ascomycota</taxon>
        <taxon>Pezizomycotina</taxon>
        <taxon>Dothideomycetes</taxon>
        <taxon>Pleosporomycetidae</taxon>
        <taxon>Pleosporales</taxon>
        <taxon>Melanommataceae</taxon>
        <taxon>Melanomma</taxon>
    </lineage>
</organism>
<feature type="transmembrane region" description="Helical" evidence="6">
    <location>
        <begin position="200"/>
        <end position="225"/>
    </location>
</feature>
<dbReference type="Proteomes" id="UP000799757">
    <property type="component" value="Unassembled WGS sequence"/>
</dbReference>
<keyword evidence="4 6" id="KW-0472">Membrane</keyword>
<comment type="subcellular location">
    <subcellularLocation>
        <location evidence="1">Membrane</location>
        <topology evidence="1">Multi-pass membrane protein</topology>
    </subcellularLocation>
</comment>